<dbReference type="Proteomes" id="UP000825228">
    <property type="component" value="Unassembled WGS sequence"/>
</dbReference>
<reference evidence="3 4" key="1">
    <citation type="submission" date="2020-06" db="EMBL/GenBank/DDBJ databases">
        <title>Taxonomy, biology and ecology of Rhodococcus bacteria occurring in California pistachio and other woody hosts as revealed by genome sequence analyses.</title>
        <authorList>
            <person name="Gai Y."/>
            <person name="Riely B."/>
        </authorList>
    </citation>
    <scope>NUCLEOTIDE SEQUENCE [LARGE SCALE GENOMIC DNA]</scope>
    <source>
        <strain evidence="3 4">BP-281</strain>
    </source>
</reference>
<dbReference type="InterPro" id="IPR049450">
    <property type="entry name" value="ACOT8-like_C"/>
</dbReference>
<protein>
    <submittedName>
        <fullName evidence="3">Thioesterase family protein</fullName>
    </submittedName>
</protein>
<comment type="caution">
    <text evidence="3">The sequence shown here is derived from an EMBL/GenBank/DDBJ whole genome shotgun (WGS) entry which is preliminary data.</text>
</comment>
<dbReference type="InterPro" id="IPR042171">
    <property type="entry name" value="Acyl-CoA_hotdog"/>
</dbReference>
<keyword evidence="4" id="KW-1185">Reference proteome</keyword>
<evidence type="ECO:0000259" key="2">
    <source>
        <dbReference type="Pfam" id="PF20789"/>
    </source>
</evidence>
<dbReference type="InterPro" id="IPR049449">
    <property type="entry name" value="TesB_ACOT8-like_N"/>
</dbReference>
<dbReference type="Pfam" id="PF13622">
    <property type="entry name" value="4HBT_3"/>
    <property type="match status" value="1"/>
</dbReference>
<feature type="domain" description="Acyl-CoA thioesterase-like N-terminal HotDog" evidence="1">
    <location>
        <begin position="29"/>
        <end position="108"/>
    </location>
</feature>
<dbReference type="Gene3D" id="2.40.160.210">
    <property type="entry name" value="Acyl-CoA thioesterase, double hotdog domain"/>
    <property type="match status" value="1"/>
</dbReference>
<accession>A0ABS7P269</accession>
<dbReference type="EMBL" id="JABUBU010000003">
    <property type="protein sequence ID" value="MBY6366507.1"/>
    <property type="molecule type" value="Genomic_DNA"/>
</dbReference>
<dbReference type="Pfam" id="PF20789">
    <property type="entry name" value="4HBT_3C"/>
    <property type="match status" value="1"/>
</dbReference>
<dbReference type="SUPFAM" id="SSF54637">
    <property type="entry name" value="Thioesterase/thiol ester dehydrase-isomerase"/>
    <property type="match status" value="2"/>
</dbReference>
<evidence type="ECO:0000313" key="4">
    <source>
        <dbReference type="Proteomes" id="UP000825228"/>
    </source>
</evidence>
<organism evidence="3 4">
    <name type="scientific">Rhodococcoides corynebacterioides</name>
    <dbReference type="NCBI Taxonomy" id="53972"/>
    <lineage>
        <taxon>Bacteria</taxon>
        <taxon>Bacillati</taxon>
        <taxon>Actinomycetota</taxon>
        <taxon>Actinomycetes</taxon>
        <taxon>Mycobacteriales</taxon>
        <taxon>Nocardiaceae</taxon>
        <taxon>Rhodococcoides</taxon>
    </lineage>
</organism>
<feature type="domain" description="Acyl-CoA thioesterase-like C-terminal" evidence="2">
    <location>
        <begin position="132"/>
        <end position="262"/>
    </location>
</feature>
<evidence type="ECO:0000259" key="1">
    <source>
        <dbReference type="Pfam" id="PF13622"/>
    </source>
</evidence>
<dbReference type="RefSeq" id="WP_222683833.1">
    <property type="nucleotide sequence ID" value="NZ_JABUBT010000005.1"/>
</dbReference>
<name>A0ABS7P269_9NOCA</name>
<sequence length="280" mass="30712">MSTHPFDDALELEQLGDGRFRGRTTAPYNNMVGPFGGVTAAILVRAIELHPDRLGDPVSLTVNFAGPVAEGPFDIQARAVRTNRSNQHWYLELSQDGTVATTATAVFGTRRETWDDIESSPPAVPAPVEVERAGLPDFIAWAQNYEMRFHAGALDESGSADSVATLWVRDSPPRPLDHVALTSMTDIFYPRVFQRRGQYLPAGTISLTIHYFATAEDLAAHGDAHVLATAHARRFHRGYFDQSAELWSASGELLATGHQVVYYKGRQPFPLPLRGAPGTM</sequence>
<evidence type="ECO:0000313" key="3">
    <source>
        <dbReference type="EMBL" id="MBY6366507.1"/>
    </source>
</evidence>
<gene>
    <name evidence="3" type="ORF">HQ603_07035</name>
</gene>
<proteinExistence type="predicted"/>
<dbReference type="InterPro" id="IPR029069">
    <property type="entry name" value="HotDog_dom_sf"/>
</dbReference>